<organism evidence="3 4">
    <name type="scientific">Cercophora samala</name>
    <dbReference type="NCBI Taxonomy" id="330535"/>
    <lineage>
        <taxon>Eukaryota</taxon>
        <taxon>Fungi</taxon>
        <taxon>Dikarya</taxon>
        <taxon>Ascomycota</taxon>
        <taxon>Pezizomycotina</taxon>
        <taxon>Sordariomycetes</taxon>
        <taxon>Sordariomycetidae</taxon>
        <taxon>Sordariales</taxon>
        <taxon>Lasiosphaeriaceae</taxon>
        <taxon>Cercophora</taxon>
    </lineage>
</organism>
<keyword evidence="4" id="KW-1185">Reference proteome</keyword>
<keyword evidence="2" id="KW-0812">Transmembrane</keyword>
<dbReference type="EMBL" id="JAULSY010000082">
    <property type="protein sequence ID" value="KAK0666825.1"/>
    <property type="molecule type" value="Genomic_DNA"/>
</dbReference>
<keyword evidence="2" id="KW-1133">Transmembrane helix</keyword>
<feature type="region of interest" description="Disordered" evidence="1">
    <location>
        <begin position="1"/>
        <end position="25"/>
    </location>
</feature>
<gene>
    <name evidence="3" type="ORF">QBC41DRAFT_348551</name>
</gene>
<feature type="transmembrane region" description="Helical" evidence="2">
    <location>
        <begin position="185"/>
        <end position="203"/>
    </location>
</feature>
<feature type="compositionally biased region" description="Polar residues" evidence="1">
    <location>
        <begin position="1"/>
        <end position="14"/>
    </location>
</feature>
<comment type="caution">
    <text evidence="3">The sequence shown here is derived from an EMBL/GenBank/DDBJ whole genome shotgun (WGS) entry which is preliminary data.</text>
</comment>
<name>A0AA39Z9K6_9PEZI</name>
<reference evidence="3" key="1">
    <citation type="submission" date="2023-06" db="EMBL/GenBank/DDBJ databases">
        <title>Genome-scale phylogeny and comparative genomics of the fungal order Sordariales.</title>
        <authorList>
            <consortium name="Lawrence Berkeley National Laboratory"/>
            <person name="Hensen N."/>
            <person name="Bonometti L."/>
            <person name="Westerberg I."/>
            <person name="Brannstrom I.O."/>
            <person name="Guillou S."/>
            <person name="Cros-Aarteil S."/>
            <person name="Calhoun S."/>
            <person name="Haridas S."/>
            <person name="Kuo A."/>
            <person name="Mondo S."/>
            <person name="Pangilinan J."/>
            <person name="Riley R."/>
            <person name="Labutti K."/>
            <person name="Andreopoulos B."/>
            <person name="Lipzen A."/>
            <person name="Chen C."/>
            <person name="Yanf M."/>
            <person name="Daum C."/>
            <person name="Ng V."/>
            <person name="Clum A."/>
            <person name="Steindorff A."/>
            <person name="Ohm R."/>
            <person name="Martin F."/>
            <person name="Silar P."/>
            <person name="Natvig D."/>
            <person name="Lalanne C."/>
            <person name="Gautier V."/>
            <person name="Ament-Velasquez S.L."/>
            <person name="Kruys A."/>
            <person name="Hutchinson M.I."/>
            <person name="Powell A.J."/>
            <person name="Barry K."/>
            <person name="Miller A.N."/>
            <person name="Grigoriev I.V."/>
            <person name="Debuchy R."/>
            <person name="Gladieux P."/>
            <person name="Thoren M.H."/>
            <person name="Johannesson H."/>
        </authorList>
    </citation>
    <scope>NUCLEOTIDE SEQUENCE</scope>
    <source>
        <strain evidence="3">CBS 307.81</strain>
    </source>
</reference>
<keyword evidence="2" id="KW-0472">Membrane</keyword>
<evidence type="ECO:0000313" key="3">
    <source>
        <dbReference type="EMBL" id="KAK0666825.1"/>
    </source>
</evidence>
<dbReference type="AlphaFoldDB" id="A0AA39Z9K6"/>
<feature type="transmembrane region" description="Helical" evidence="2">
    <location>
        <begin position="209"/>
        <end position="230"/>
    </location>
</feature>
<protein>
    <submittedName>
        <fullName evidence="3">Uncharacterized protein</fullName>
    </submittedName>
</protein>
<proteinExistence type="predicted"/>
<accession>A0AA39Z9K6</accession>
<evidence type="ECO:0000313" key="4">
    <source>
        <dbReference type="Proteomes" id="UP001174997"/>
    </source>
</evidence>
<sequence length="316" mass="35049">MSSTNAPLASSPSTRGRFRARINPNPSYPAADWAEHWGSLRRDSWSEAVAREHASRTERERLGAMRANPCPGDPFVKMIRREDWERVLPTRASPPSAPARALSTSPPEDWNRLPRPRYSWFRFGSVLVPERKGVVFAGAATSVLGNHPRDSEDGTDDENVEGFGAEWMKRRRESWMRMKYAQARVVGWIAAVMGLVKQIVGAVGDKLTVAAFMMFISVLWAAVMVMIGMMQVVGQVWRISYGSGDVVIKEKVDGVDRQRPAFMDINVDAMAGRLLGQWKGQAGDVVAVEAEAVETFRGRLQSLATRHPGRRGGISA</sequence>
<evidence type="ECO:0000256" key="2">
    <source>
        <dbReference type="SAM" id="Phobius"/>
    </source>
</evidence>
<dbReference type="Proteomes" id="UP001174997">
    <property type="component" value="Unassembled WGS sequence"/>
</dbReference>
<evidence type="ECO:0000256" key="1">
    <source>
        <dbReference type="SAM" id="MobiDB-lite"/>
    </source>
</evidence>